<sequence length="197" mass="21141">MTSRRRARHLLPAIALVAGTTLASACGFEDPKGADAARGALNWVYPESLHVTSAVWRAQLEGTILRDERPEAARALLGYRKAAADLARLRDRLVVAMDGESMPSFSILLIGPMLWTRFAPAQGGVSMVTHVDGPQTSDTVVVTDEPVVAALASGWITPLAARQKGLLRLYGPLEGQGRISARLDRLPAPLTAMARPR</sequence>
<dbReference type="OrthoDB" id="8419732at2"/>
<proteinExistence type="predicted"/>
<reference evidence="3" key="1">
    <citation type="submission" date="2018-07" db="EMBL/GenBank/DDBJ databases">
        <authorList>
            <person name="Safronova V.I."/>
            <person name="Chirak E.R."/>
            <person name="Sazanova A.L."/>
        </authorList>
    </citation>
    <scope>NUCLEOTIDE SEQUENCE [LARGE SCALE GENOMIC DNA]</scope>
    <source>
        <strain evidence="3">RCAM04685</strain>
    </source>
</reference>
<comment type="caution">
    <text evidence="2">The sequence shown here is derived from an EMBL/GenBank/DDBJ whole genome shotgun (WGS) entry which is preliminary data.</text>
</comment>
<feature type="signal peptide" evidence="1">
    <location>
        <begin position="1"/>
        <end position="25"/>
    </location>
</feature>
<dbReference type="EMBL" id="QQTP01000001">
    <property type="protein sequence ID" value="RDJ29266.1"/>
    <property type="molecule type" value="Genomic_DNA"/>
</dbReference>
<evidence type="ECO:0000256" key="1">
    <source>
        <dbReference type="SAM" id="SignalP"/>
    </source>
</evidence>
<dbReference type="PROSITE" id="PS51257">
    <property type="entry name" value="PROKAR_LIPOPROTEIN"/>
    <property type="match status" value="1"/>
</dbReference>
<organism evidence="2 3">
    <name type="scientific">Bosea caraganae</name>
    <dbReference type="NCBI Taxonomy" id="2763117"/>
    <lineage>
        <taxon>Bacteria</taxon>
        <taxon>Pseudomonadati</taxon>
        <taxon>Pseudomonadota</taxon>
        <taxon>Alphaproteobacteria</taxon>
        <taxon>Hyphomicrobiales</taxon>
        <taxon>Boseaceae</taxon>
        <taxon>Bosea</taxon>
    </lineage>
</organism>
<evidence type="ECO:0000313" key="3">
    <source>
        <dbReference type="Proteomes" id="UP000255207"/>
    </source>
</evidence>
<dbReference type="Proteomes" id="UP000255207">
    <property type="component" value="Unassembled WGS sequence"/>
</dbReference>
<keyword evidence="3" id="KW-1185">Reference proteome</keyword>
<dbReference type="AlphaFoldDB" id="A0A370LBD7"/>
<dbReference type="RefSeq" id="WP_114827384.1">
    <property type="nucleotide sequence ID" value="NZ_QQTO01000019.1"/>
</dbReference>
<keyword evidence="1" id="KW-0732">Signal</keyword>
<feature type="chain" id="PRO_5030068571" evidence="1">
    <location>
        <begin position="26"/>
        <end position="197"/>
    </location>
</feature>
<accession>A0A370LBD7</accession>
<gene>
    <name evidence="2" type="ORF">DWE98_01475</name>
</gene>
<evidence type="ECO:0000313" key="2">
    <source>
        <dbReference type="EMBL" id="RDJ29266.1"/>
    </source>
</evidence>
<name>A0A370LBD7_9HYPH</name>
<protein>
    <submittedName>
        <fullName evidence="2">Uncharacterized protein</fullName>
    </submittedName>
</protein>